<organism evidence="1 2">
    <name type="scientific">Dichomitus squalens</name>
    <dbReference type="NCBI Taxonomy" id="114155"/>
    <lineage>
        <taxon>Eukaryota</taxon>
        <taxon>Fungi</taxon>
        <taxon>Dikarya</taxon>
        <taxon>Basidiomycota</taxon>
        <taxon>Agaricomycotina</taxon>
        <taxon>Agaricomycetes</taxon>
        <taxon>Polyporales</taxon>
        <taxon>Polyporaceae</taxon>
        <taxon>Dichomitus</taxon>
    </lineage>
</organism>
<evidence type="ECO:0000313" key="1">
    <source>
        <dbReference type="EMBL" id="TBU63055.1"/>
    </source>
</evidence>
<protein>
    <submittedName>
        <fullName evidence="1">Uncharacterized protein</fullName>
    </submittedName>
</protein>
<evidence type="ECO:0000313" key="2">
    <source>
        <dbReference type="Proteomes" id="UP000292082"/>
    </source>
</evidence>
<dbReference type="EMBL" id="ML145091">
    <property type="protein sequence ID" value="TBU63055.1"/>
    <property type="molecule type" value="Genomic_DNA"/>
</dbReference>
<dbReference type="Proteomes" id="UP000292082">
    <property type="component" value="Unassembled WGS sequence"/>
</dbReference>
<keyword evidence="2" id="KW-1185">Reference proteome</keyword>
<proteinExistence type="predicted"/>
<sequence>MWLDNKRSQRITNLTLGMVVWRHHEGPQGMNRMSSSFKLASSRIASGNKLFAVSMNDWIASQSASDGELRAPESYCSRVYAPVEMNKKTLGPGAGFSVVIHCAQEGVDICWRKLEGKYSLCGISSAILISAGAALRTMLKSCWYDITNDTSRSEARTCGSTSRSISPKVASSAMAIDSSSA</sequence>
<gene>
    <name evidence="1" type="ORF">BD310DRAFT_903867</name>
</gene>
<name>A0A4Q9Q6S8_9APHY</name>
<reference evidence="1 2" key="1">
    <citation type="submission" date="2019-01" db="EMBL/GenBank/DDBJ databases">
        <title>Draft genome sequences of three monokaryotic isolates of the white-rot basidiomycete fungus Dichomitus squalens.</title>
        <authorList>
            <consortium name="DOE Joint Genome Institute"/>
            <person name="Lopez S.C."/>
            <person name="Andreopoulos B."/>
            <person name="Pangilinan J."/>
            <person name="Lipzen A."/>
            <person name="Riley R."/>
            <person name="Ahrendt S."/>
            <person name="Ng V."/>
            <person name="Barry K."/>
            <person name="Daum C."/>
            <person name="Grigoriev I.V."/>
            <person name="Hilden K.S."/>
            <person name="Makela M.R."/>
            <person name="de Vries R.P."/>
        </authorList>
    </citation>
    <scope>NUCLEOTIDE SEQUENCE [LARGE SCALE GENOMIC DNA]</scope>
    <source>
        <strain evidence="1 2">CBS 464.89</strain>
    </source>
</reference>
<accession>A0A4Q9Q6S8</accession>
<dbReference type="AlphaFoldDB" id="A0A4Q9Q6S8"/>